<comment type="caution">
    <text evidence="4">The sequence shown here is derived from an EMBL/GenBank/DDBJ whole genome shotgun (WGS) entry which is preliminary data.</text>
</comment>
<evidence type="ECO:0000256" key="2">
    <source>
        <dbReference type="SAM" id="SignalP"/>
    </source>
</evidence>
<organism evidence="4 5">
    <name type="scientific">Papaver atlanticum</name>
    <dbReference type="NCBI Taxonomy" id="357466"/>
    <lineage>
        <taxon>Eukaryota</taxon>
        <taxon>Viridiplantae</taxon>
        <taxon>Streptophyta</taxon>
        <taxon>Embryophyta</taxon>
        <taxon>Tracheophyta</taxon>
        <taxon>Spermatophyta</taxon>
        <taxon>Magnoliopsida</taxon>
        <taxon>Ranunculales</taxon>
        <taxon>Papaveraceae</taxon>
        <taxon>Papaveroideae</taxon>
        <taxon>Papaver</taxon>
    </lineage>
</organism>
<evidence type="ECO:0000256" key="1">
    <source>
        <dbReference type="ARBA" id="ARBA00022801"/>
    </source>
</evidence>
<dbReference type="InterPro" id="IPR005181">
    <property type="entry name" value="SASA"/>
</dbReference>
<dbReference type="GO" id="GO:0016787">
    <property type="term" value="F:hydrolase activity"/>
    <property type="evidence" value="ECO:0007669"/>
    <property type="project" value="UniProtKB-KW"/>
</dbReference>
<evidence type="ECO:0000259" key="3">
    <source>
        <dbReference type="Pfam" id="PF03629"/>
    </source>
</evidence>
<proteinExistence type="predicted"/>
<dbReference type="Pfam" id="PF03629">
    <property type="entry name" value="SASA"/>
    <property type="match status" value="1"/>
</dbReference>
<dbReference type="PANTHER" id="PTHR31988:SF15">
    <property type="entry name" value="ESTERASE, PUTATIVE (DUF303)-RELATED"/>
    <property type="match status" value="1"/>
</dbReference>
<evidence type="ECO:0000313" key="5">
    <source>
        <dbReference type="Proteomes" id="UP001202328"/>
    </source>
</evidence>
<dbReference type="Gene3D" id="3.40.50.1110">
    <property type="entry name" value="SGNH hydrolase"/>
    <property type="match status" value="1"/>
</dbReference>
<keyword evidence="5" id="KW-1185">Reference proteome</keyword>
<keyword evidence="2" id="KW-0732">Signal</keyword>
<dbReference type="InterPro" id="IPR036514">
    <property type="entry name" value="SGNH_hydro_sf"/>
</dbReference>
<name>A0AAD4T501_9MAGN</name>
<gene>
    <name evidence="4" type="ORF">MKW98_015226</name>
</gene>
<feature type="chain" id="PRO_5042202353" description="Sialate O-acetylesterase domain-containing protein" evidence="2">
    <location>
        <begin position="24"/>
        <end position="276"/>
    </location>
</feature>
<accession>A0AAD4T501</accession>
<sequence>MERVMLLSFSCLLLLSLAGLVKPTEQVVHGSRSLNSFLEKNIFVLAGQSNMSGRGGVVNQTWDRIVPPECQANPSILRLNSQLKWEKAREPLHFDIDVTQTCGIGPGMSFANTIRDLDPSIRIVGLVPCAVGGYHGTKISEWEQGTSLYNQLIERTKSSVKKGGKIRAILWFQGESDTVTSEDAEMYSKKLKKLILNLRTDLQLPKLPFIQVALASGQGHFLGTVRKSQLELNLPNVRCVDAYGVPLSRDYVHLTTPAEVRVGKLLANAFHSFNSS</sequence>
<evidence type="ECO:0000313" key="4">
    <source>
        <dbReference type="EMBL" id="KAI3938327.1"/>
    </source>
</evidence>
<dbReference type="InterPro" id="IPR052940">
    <property type="entry name" value="Carb_Esterase_6"/>
</dbReference>
<feature type="signal peptide" evidence="2">
    <location>
        <begin position="1"/>
        <end position="23"/>
    </location>
</feature>
<keyword evidence="1" id="KW-0378">Hydrolase</keyword>
<reference evidence="4" key="1">
    <citation type="submission" date="2022-04" db="EMBL/GenBank/DDBJ databases">
        <title>A functionally conserved STORR gene fusion in Papaver species that diverged 16.8 million years ago.</title>
        <authorList>
            <person name="Catania T."/>
        </authorList>
    </citation>
    <scope>NUCLEOTIDE SEQUENCE</scope>
    <source>
        <strain evidence="4">S-188037</strain>
    </source>
</reference>
<dbReference type="PANTHER" id="PTHR31988">
    <property type="entry name" value="ESTERASE, PUTATIVE (DUF303)-RELATED"/>
    <property type="match status" value="1"/>
</dbReference>
<protein>
    <recommendedName>
        <fullName evidence="3">Sialate O-acetylesterase domain-containing protein</fullName>
    </recommendedName>
</protein>
<dbReference type="Proteomes" id="UP001202328">
    <property type="component" value="Unassembled WGS sequence"/>
</dbReference>
<dbReference type="SUPFAM" id="SSF52266">
    <property type="entry name" value="SGNH hydrolase"/>
    <property type="match status" value="1"/>
</dbReference>
<dbReference type="EMBL" id="JAJJMB010005545">
    <property type="protein sequence ID" value="KAI3938327.1"/>
    <property type="molecule type" value="Genomic_DNA"/>
</dbReference>
<feature type="domain" description="Sialate O-acetylesterase" evidence="3">
    <location>
        <begin position="40"/>
        <end position="270"/>
    </location>
</feature>
<dbReference type="AlphaFoldDB" id="A0AAD4T501"/>